<evidence type="ECO:0000256" key="5">
    <source>
        <dbReference type="ARBA" id="ARBA00022840"/>
    </source>
</evidence>
<dbReference type="GO" id="GO:0006281">
    <property type="term" value="P:DNA repair"/>
    <property type="evidence" value="ECO:0007669"/>
    <property type="project" value="UniProtKB-KW"/>
</dbReference>
<feature type="domain" description="Helicase C-terminal" evidence="9">
    <location>
        <begin position="488"/>
        <end position="644"/>
    </location>
</feature>
<proteinExistence type="predicted"/>
<dbReference type="Pfam" id="PF17191">
    <property type="entry name" value="RecG_wedge"/>
    <property type="match status" value="1"/>
</dbReference>
<dbReference type="SMART" id="SM00487">
    <property type="entry name" value="DEXDc"/>
    <property type="match status" value="1"/>
</dbReference>
<dbReference type="OrthoDB" id="9804325at2"/>
<dbReference type="PANTHER" id="PTHR47964">
    <property type="entry name" value="ATP-DEPENDENT DNA HELICASE HOMOLOG RECG, CHLOROPLASTIC"/>
    <property type="match status" value="1"/>
</dbReference>
<dbReference type="InterPro" id="IPR012340">
    <property type="entry name" value="NA-bd_OB-fold"/>
</dbReference>
<reference evidence="10 11" key="1">
    <citation type="submission" date="2014-08" db="EMBL/GenBank/DDBJ databases">
        <title>Complete genome sequence of Corynebacterium aquilae S-613T(T) (=DSM 44791(T)), isolated from the choana of a healthy golden eagle.</title>
        <authorList>
            <person name="Ruckert C."/>
            <person name="Albersmeier A."/>
            <person name="Winkler A."/>
            <person name="Kalinowski J."/>
        </authorList>
    </citation>
    <scope>NUCLEOTIDE SEQUENCE [LARGE SCALE GENOMIC DNA]</scope>
    <source>
        <strain evidence="10 11">S-613</strain>
    </source>
</reference>
<dbReference type="Proteomes" id="UP000185478">
    <property type="component" value="Chromosome"/>
</dbReference>
<dbReference type="GO" id="GO:0005524">
    <property type="term" value="F:ATP binding"/>
    <property type="evidence" value="ECO:0007669"/>
    <property type="project" value="UniProtKB-KW"/>
</dbReference>
<keyword evidence="5" id="KW-0067">ATP-binding</keyword>
<dbReference type="GO" id="GO:0016787">
    <property type="term" value="F:hydrolase activity"/>
    <property type="evidence" value="ECO:0007669"/>
    <property type="project" value="UniProtKB-KW"/>
</dbReference>
<dbReference type="InterPro" id="IPR011545">
    <property type="entry name" value="DEAD/DEAH_box_helicase_dom"/>
</dbReference>
<dbReference type="EMBL" id="CP009245">
    <property type="protein sequence ID" value="APT84645.1"/>
    <property type="molecule type" value="Genomic_DNA"/>
</dbReference>
<evidence type="ECO:0000256" key="4">
    <source>
        <dbReference type="ARBA" id="ARBA00022806"/>
    </source>
</evidence>
<dbReference type="Pfam" id="PF00271">
    <property type="entry name" value="Helicase_C"/>
    <property type="match status" value="1"/>
</dbReference>
<keyword evidence="6" id="KW-0238">DNA-binding</keyword>
<dbReference type="InterPro" id="IPR014001">
    <property type="entry name" value="Helicase_ATP-bd"/>
</dbReference>
<evidence type="ECO:0000259" key="8">
    <source>
        <dbReference type="PROSITE" id="PS51192"/>
    </source>
</evidence>
<dbReference type="AlphaFoldDB" id="A0A1L7CFN8"/>
<evidence type="ECO:0000256" key="3">
    <source>
        <dbReference type="ARBA" id="ARBA00022801"/>
    </source>
</evidence>
<keyword evidence="11" id="KW-1185">Reference proteome</keyword>
<evidence type="ECO:0000313" key="11">
    <source>
        <dbReference type="Proteomes" id="UP000185478"/>
    </source>
</evidence>
<keyword evidence="2" id="KW-0227">DNA damage</keyword>
<dbReference type="SMART" id="SM00490">
    <property type="entry name" value="HELICc"/>
    <property type="match status" value="1"/>
</dbReference>
<dbReference type="Gene3D" id="3.40.50.300">
    <property type="entry name" value="P-loop containing nucleotide triphosphate hydrolases"/>
    <property type="match status" value="2"/>
</dbReference>
<evidence type="ECO:0000256" key="7">
    <source>
        <dbReference type="ARBA" id="ARBA00023204"/>
    </source>
</evidence>
<dbReference type="CDD" id="cd04488">
    <property type="entry name" value="RecG_wedge_OBF"/>
    <property type="match status" value="1"/>
</dbReference>
<evidence type="ECO:0000313" key="10">
    <source>
        <dbReference type="EMBL" id="APT84645.1"/>
    </source>
</evidence>
<accession>A0A1L7CFN8</accession>
<dbReference type="GO" id="GO:0003677">
    <property type="term" value="F:DNA binding"/>
    <property type="evidence" value="ECO:0007669"/>
    <property type="project" value="UniProtKB-KW"/>
</dbReference>
<dbReference type="GO" id="GO:0003678">
    <property type="term" value="F:DNA helicase activity"/>
    <property type="evidence" value="ECO:0007669"/>
    <property type="project" value="TreeGrafter"/>
</dbReference>
<dbReference type="SUPFAM" id="SSF50249">
    <property type="entry name" value="Nucleic acid-binding proteins"/>
    <property type="match status" value="1"/>
</dbReference>
<name>A0A1L7CFN8_9CORY</name>
<dbReference type="InterPro" id="IPR033454">
    <property type="entry name" value="RecG_wedge"/>
</dbReference>
<dbReference type="PROSITE" id="PS51194">
    <property type="entry name" value="HELICASE_CTER"/>
    <property type="match status" value="1"/>
</dbReference>
<dbReference type="InterPro" id="IPR027417">
    <property type="entry name" value="P-loop_NTPase"/>
</dbReference>
<protein>
    <submittedName>
        <fullName evidence="10">ATP-dependent DNA helicase</fullName>
    </submittedName>
</protein>
<dbReference type="Gene3D" id="2.40.50.140">
    <property type="entry name" value="Nucleic acid-binding proteins"/>
    <property type="match status" value="1"/>
</dbReference>
<dbReference type="SUPFAM" id="SSF52540">
    <property type="entry name" value="P-loop containing nucleoside triphosphate hydrolases"/>
    <property type="match status" value="1"/>
</dbReference>
<dbReference type="KEGG" id="caqu:CAQU_05700"/>
<dbReference type="InterPro" id="IPR001650">
    <property type="entry name" value="Helicase_C-like"/>
</dbReference>
<keyword evidence="4 10" id="KW-0347">Helicase</keyword>
<dbReference type="InterPro" id="IPR047112">
    <property type="entry name" value="RecG/Mfd"/>
</dbReference>
<keyword evidence="7" id="KW-0234">DNA repair</keyword>
<dbReference type="RefSeq" id="WP_075725946.1">
    <property type="nucleotide sequence ID" value="NZ_CP009245.1"/>
</dbReference>
<keyword evidence="1" id="KW-0547">Nucleotide-binding</keyword>
<evidence type="ECO:0000256" key="6">
    <source>
        <dbReference type="ARBA" id="ARBA00023125"/>
    </source>
</evidence>
<evidence type="ECO:0000259" key="9">
    <source>
        <dbReference type="PROSITE" id="PS51194"/>
    </source>
</evidence>
<gene>
    <name evidence="10" type="ORF">CAQU_05700</name>
</gene>
<organism evidence="10 11">
    <name type="scientific">Corynebacterium aquilae DSM 44791</name>
    <dbReference type="NCBI Taxonomy" id="1431546"/>
    <lineage>
        <taxon>Bacteria</taxon>
        <taxon>Bacillati</taxon>
        <taxon>Actinomycetota</taxon>
        <taxon>Actinomycetes</taxon>
        <taxon>Mycobacteriales</taxon>
        <taxon>Corynebacteriaceae</taxon>
        <taxon>Corynebacterium</taxon>
    </lineage>
</organism>
<dbReference type="STRING" id="1431546.CAQU_05700"/>
<feature type="domain" description="Helicase ATP-binding" evidence="8">
    <location>
        <begin position="300"/>
        <end position="466"/>
    </location>
</feature>
<keyword evidence="3" id="KW-0378">Hydrolase</keyword>
<dbReference type="PROSITE" id="PS51192">
    <property type="entry name" value="HELICASE_ATP_BIND_1"/>
    <property type="match status" value="1"/>
</dbReference>
<evidence type="ECO:0000256" key="1">
    <source>
        <dbReference type="ARBA" id="ARBA00022741"/>
    </source>
</evidence>
<dbReference type="PANTHER" id="PTHR47964:SF1">
    <property type="entry name" value="ATP-DEPENDENT DNA HELICASE HOMOLOG RECG, CHLOROPLASTIC"/>
    <property type="match status" value="1"/>
</dbReference>
<dbReference type="Pfam" id="PF00270">
    <property type="entry name" value="DEAD"/>
    <property type="match status" value="1"/>
</dbReference>
<sequence>MLGYTDDTPLKDLIPATVRSSLTKALGVKTVGELLLHYPRDYSHHGQGVNIDNAQDGDTVTCIGTVTWAKSSYTSTGKRMHKIVISDGTNQIPATFFQAKLPSIQLQVGVRAMFSGKAKTFQDTVQISHPSYVVIPDPNEQSPRRKKSFATGNLRHLTAFGTAEELQELLSALEYIPVYPAKKGITSWAMLGAVNAVLDHMPAIPEPLDEPPADMVSFDEALRGIHQPDERGPEPFRTRIKYNEALSLALVMALRRADASAARAPQCPRKRQGARATLLNGLPFDLTGGQKSVAATIAKDMAGVTPMNRLLQGEVGSGKTILAVAAMCQAADAGCQSALLAPTEVLATQHARSIKHTLEQAGVDLNVTLLLGGQTAAERQQALLDIVTGTADIVVGTHALIQDSVEFFNLGLAIVDEQHRFGVEQRDYLRGSGSGGKTPHLLVMTATPIPRTIAMTTFGDLAISTLKELPGGRRPISTAVVPEAKPAWVQRALARIAEEIDAGHQAYIVCPRIDGEGGVLDFYEQLHNGPLGRYNIDILHGRMKADHKEQAMHAFATGATDILVSTTVIEVGIDVANATVMYIREADNFGVSQLHQLRGRVGRGGHPGLCLLHTTAEPESPSYKRLEAVAATTDGFQLAEVDLRTRQEGDVLGTAQSGTHKRVRLLSLVDDTALIARAAADADALVARNRELAVALVSDVELEAQEFIEKS</sequence>
<evidence type="ECO:0000256" key="2">
    <source>
        <dbReference type="ARBA" id="ARBA00022763"/>
    </source>
</evidence>